<accession>A0A6G7Y4D7</accession>
<evidence type="ECO:0000313" key="3">
    <source>
        <dbReference type="EMBL" id="QIK71682.1"/>
    </source>
</evidence>
<feature type="compositionally biased region" description="Low complexity" evidence="1">
    <location>
        <begin position="104"/>
        <end position="118"/>
    </location>
</feature>
<feature type="transmembrane region" description="Helical" evidence="2">
    <location>
        <begin position="205"/>
        <end position="228"/>
    </location>
</feature>
<reference evidence="3 4" key="1">
    <citation type="submission" date="2020-03" db="EMBL/GenBank/DDBJ databases">
        <title>Propioniciclava sp. nov., isolated from Hydrophilus acuminatus.</title>
        <authorList>
            <person name="Hyun D.-W."/>
            <person name="Bae J.-W."/>
        </authorList>
    </citation>
    <scope>NUCLEOTIDE SEQUENCE [LARGE SCALE GENOMIC DNA]</scope>
    <source>
        <strain evidence="3 4">HDW11</strain>
    </source>
</reference>
<organism evidence="3 4">
    <name type="scientific">Propioniciclava coleopterorum</name>
    <dbReference type="NCBI Taxonomy" id="2714937"/>
    <lineage>
        <taxon>Bacteria</taxon>
        <taxon>Bacillati</taxon>
        <taxon>Actinomycetota</taxon>
        <taxon>Actinomycetes</taxon>
        <taxon>Propionibacteriales</taxon>
        <taxon>Propionibacteriaceae</taxon>
        <taxon>Propioniciclava</taxon>
    </lineage>
</organism>
<evidence type="ECO:0000256" key="1">
    <source>
        <dbReference type="SAM" id="MobiDB-lite"/>
    </source>
</evidence>
<keyword evidence="2" id="KW-0472">Membrane</keyword>
<feature type="transmembrane region" description="Helical" evidence="2">
    <location>
        <begin position="240"/>
        <end position="258"/>
    </location>
</feature>
<protein>
    <submittedName>
        <fullName evidence="3">Uncharacterized protein</fullName>
    </submittedName>
</protein>
<keyword evidence="2" id="KW-0812">Transmembrane</keyword>
<sequence>MADWTDGPEYAPHDRPQAFVAPSAAPLSEPDAAAPAPEPPAGPAPASYAGPEHAPDLAGLIPPPPARRDPREAFDVAGTPLTSWSGGPKEADDHLHERRPTDPFPSSAPLVASVAPPASAWPPPSRLEDWPPPQSPPAAVPPPGFPAPAQGPYAPMPPTPYPQQGFPGAQQPGYPLPGQQAPWQAQRQPFSSVTMGDIGRAATPGVLICLVVGLLVQPLAAPLLLVAWALATRIRYRRRLIVRTFGIASAGVLVVALLDMLATTGDFDLFTLPEYANVWATFAHLGLLIAVPLIVGQALRRGEPPEDLP</sequence>
<feature type="transmembrane region" description="Helical" evidence="2">
    <location>
        <begin position="278"/>
        <end position="299"/>
    </location>
</feature>
<proteinExistence type="predicted"/>
<keyword evidence="4" id="KW-1185">Reference proteome</keyword>
<keyword evidence="2" id="KW-1133">Transmembrane helix</keyword>
<feature type="compositionally biased region" description="Basic and acidic residues" evidence="1">
    <location>
        <begin position="89"/>
        <end position="101"/>
    </location>
</feature>
<feature type="compositionally biased region" description="Low complexity" evidence="1">
    <location>
        <begin position="21"/>
        <end position="35"/>
    </location>
</feature>
<dbReference type="RefSeq" id="WP_166232322.1">
    <property type="nucleotide sequence ID" value="NZ_CP049865.1"/>
</dbReference>
<evidence type="ECO:0000313" key="4">
    <source>
        <dbReference type="Proteomes" id="UP000501058"/>
    </source>
</evidence>
<dbReference type="Proteomes" id="UP000501058">
    <property type="component" value="Chromosome"/>
</dbReference>
<evidence type="ECO:0000256" key="2">
    <source>
        <dbReference type="SAM" id="Phobius"/>
    </source>
</evidence>
<feature type="compositionally biased region" description="Low complexity" evidence="1">
    <location>
        <begin position="162"/>
        <end position="173"/>
    </location>
</feature>
<feature type="region of interest" description="Disordered" evidence="1">
    <location>
        <begin position="1"/>
        <end position="181"/>
    </location>
</feature>
<dbReference type="KEGG" id="prv:G7070_04605"/>
<gene>
    <name evidence="3" type="ORF">G7070_04605</name>
</gene>
<dbReference type="AlphaFoldDB" id="A0A6G7Y4D7"/>
<dbReference type="EMBL" id="CP049865">
    <property type="protein sequence ID" value="QIK71682.1"/>
    <property type="molecule type" value="Genomic_DNA"/>
</dbReference>
<name>A0A6G7Y4D7_9ACTN</name>
<feature type="compositionally biased region" description="Pro residues" evidence="1">
    <location>
        <begin position="119"/>
        <end position="146"/>
    </location>
</feature>